<keyword evidence="1" id="KW-0472">Membrane</keyword>
<sequence length="148" mass="16784">MFVPALLWGREGYMYTCILTIVKIWPDSTTTVTYYIRVCGMLSQWCKAKRFGARMAKLLNILEFLQDEAGKGVACITLKFKVSAIGAIGGDFEGFALSSHSLLSLFFFFFFFFFKALHHLKTPFRSIVPSWDLNLVLSTLCEAPLDPM</sequence>
<dbReference type="AlphaFoldDB" id="H3A8P4"/>
<accession>H3A8P4</accession>
<dbReference type="EMBL" id="AFYH01180723">
    <property type="status" value="NOT_ANNOTATED_CDS"/>
    <property type="molecule type" value="Genomic_DNA"/>
</dbReference>
<evidence type="ECO:0000256" key="1">
    <source>
        <dbReference type="SAM" id="Phobius"/>
    </source>
</evidence>
<dbReference type="Bgee" id="ENSLACG00000005339">
    <property type="expression patterns" value="Expressed in mesonephros and 6 other cell types or tissues"/>
</dbReference>
<keyword evidence="1" id="KW-1133">Transmembrane helix</keyword>
<dbReference type="Proteomes" id="UP000008672">
    <property type="component" value="Unassembled WGS sequence"/>
</dbReference>
<keyword evidence="3" id="KW-1185">Reference proteome</keyword>
<reference evidence="3" key="1">
    <citation type="submission" date="2011-08" db="EMBL/GenBank/DDBJ databases">
        <title>The draft genome of Latimeria chalumnae.</title>
        <authorList>
            <person name="Di Palma F."/>
            <person name="Alfoldi J."/>
            <person name="Johnson J."/>
            <person name="Berlin A."/>
            <person name="Gnerre S."/>
            <person name="Jaffe D."/>
            <person name="MacCallum I."/>
            <person name="Young S."/>
            <person name="Walker B.J."/>
            <person name="Lander E."/>
            <person name="Lindblad-Toh K."/>
        </authorList>
    </citation>
    <scope>NUCLEOTIDE SEQUENCE [LARGE SCALE GENOMIC DNA]</scope>
    <source>
        <strain evidence="3">Wild caught</strain>
    </source>
</reference>
<evidence type="ECO:0000313" key="3">
    <source>
        <dbReference type="Proteomes" id="UP000008672"/>
    </source>
</evidence>
<dbReference type="PANTHER" id="PTHR35617:SF3">
    <property type="entry name" value="CORE-BINDING (CB) DOMAIN-CONTAINING PROTEIN"/>
    <property type="match status" value="1"/>
</dbReference>
<dbReference type="GeneTree" id="ENSGT01150000289414"/>
<organism evidence="2 3">
    <name type="scientific">Latimeria chalumnae</name>
    <name type="common">Coelacanth</name>
    <dbReference type="NCBI Taxonomy" id="7897"/>
    <lineage>
        <taxon>Eukaryota</taxon>
        <taxon>Metazoa</taxon>
        <taxon>Chordata</taxon>
        <taxon>Craniata</taxon>
        <taxon>Vertebrata</taxon>
        <taxon>Euteleostomi</taxon>
        <taxon>Coelacanthiformes</taxon>
        <taxon>Coelacanthidae</taxon>
        <taxon>Latimeria</taxon>
    </lineage>
</organism>
<dbReference type="Ensembl" id="ENSLACT00000006067.1">
    <property type="protein sequence ID" value="ENSLACP00000006015.1"/>
    <property type="gene ID" value="ENSLACG00000005339.1"/>
</dbReference>
<dbReference type="PANTHER" id="PTHR35617">
    <property type="entry name" value="PHAGE_INTEGRASE DOMAIN-CONTAINING PROTEIN"/>
    <property type="match status" value="1"/>
</dbReference>
<reference evidence="2" key="2">
    <citation type="submission" date="2025-08" db="UniProtKB">
        <authorList>
            <consortium name="Ensembl"/>
        </authorList>
    </citation>
    <scope>IDENTIFICATION</scope>
</reference>
<keyword evidence="1" id="KW-0812">Transmembrane</keyword>
<proteinExistence type="predicted"/>
<reference evidence="2" key="3">
    <citation type="submission" date="2025-09" db="UniProtKB">
        <authorList>
            <consortium name="Ensembl"/>
        </authorList>
    </citation>
    <scope>IDENTIFICATION</scope>
</reference>
<feature type="transmembrane region" description="Helical" evidence="1">
    <location>
        <begin position="97"/>
        <end position="117"/>
    </location>
</feature>
<name>H3A8P4_LATCH</name>
<evidence type="ECO:0000313" key="2">
    <source>
        <dbReference type="Ensembl" id="ENSLACP00000006015.1"/>
    </source>
</evidence>
<protein>
    <submittedName>
        <fullName evidence="2">Uncharacterized protein</fullName>
    </submittedName>
</protein>